<organism evidence="2 3">
    <name type="scientific">Sphingomonas lacunae</name>
    <dbReference type="NCBI Taxonomy" id="2698828"/>
    <lineage>
        <taxon>Bacteria</taxon>
        <taxon>Pseudomonadati</taxon>
        <taxon>Pseudomonadota</taxon>
        <taxon>Alphaproteobacteria</taxon>
        <taxon>Sphingomonadales</taxon>
        <taxon>Sphingomonadaceae</taxon>
        <taxon>Sphingomonas</taxon>
    </lineage>
</organism>
<sequence length="232" mass="26007">MVDAEGVPIHPRPDRHPCFARFPEAPGPRDIRFRILVGSAGWSRLPEAVRLRFSKRTRGGQVALYRGKVIETRLSRAGWWLAQLLRPLGTPLPLRQESGVPAMVCVSEDERSGGQIWSRLYGSHDRLPQVIHSVKSFAGPTGLEERIGWGIAMALTVEARADGLVFSSDHYAWYGFGRRWRLPAWATPGQTVVTHRDMGQDSEGRGCFAFDLEVRHPLLGELLHQHAVFADQ</sequence>
<evidence type="ECO:0000313" key="2">
    <source>
        <dbReference type="EMBL" id="QJQ33632.1"/>
    </source>
</evidence>
<dbReference type="InterPro" id="IPR025311">
    <property type="entry name" value="DUF4166"/>
</dbReference>
<evidence type="ECO:0000259" key="1">
    <source>
        <dbReference type="Pfam" id="PF13761"/>
    </source>
</evidence>
<gene>
    <name evidence="2" type="ORF">GV829_07240</name>
</gene>
<evidence type="ECO:0000313" key="3">
    <source>
        <dbReference type="Proteomes" id="UP000503018"/>
    </source>
</evidence>
<protein>
    <submittedName>
        <fullName evidence="2">DUF4166 domain-containing protein</fullName>
    </submittedName>
</protein>
<dbReference type="EMBL" id="CP053015">
    <property type="protein sequence ID" value="QJQ33632.1"/>
    <property type="molecule type" value="Genomic_DNA"/>
</dbReference>
<reference evidence="2 3" key="1">
    <citation type="submission" date="2020-01" db="EMBL/GenBank/DDBJ databases">
        <title>Sphingomonas sp. strain CSW-10.</title>
        <authorList>
            <person name="Chen W.-M."/>
        </authorList>
    </citation>
    <scope>NUCLEOTIDE SEQUENCE [LARGE SCALE GENOMIC DNA]</scope>
    <source>
        <strain evidence="2 3">CSW-10</strain>
    </source>
</reference>
<dbReference type="Proteomes" id="UP000503018">
    <property type="component" value="Chromosome"/>
</dbReference>
<dbReference type="KEGG" id="slan:GV829_07240"/>
<keyword evidence="3" id="KW-1185">Reference proteome</keyword>
<dbReference type="AlphaFoldDB" id="A0A6M4AZ24"/>
<feature type="domain" description="DUF4166" evidence="1">
    <location>
        <begin position="45"/>
        <end position="229"/>
    </location>
</feature>
<name>A0A6M4AZ24_9SPHN</name>
<accession>A0A6M4AZ24</accession>
<dbReference type="Pfam" id="PF13761">
    <property type="entry name" value="DUF4166"/>
    <property type="match status" value="1"/>
</dbReference>
<proteinExistence type="predicted"/>